<dbReference type="EMBL" id="JAUEPS010000162">
    <property type="protein sequence ID" value="KAK0435107.1"/>
    <property type="molecule type" value="Genomic_DNA"/>
</dbReference>
<name>A0AA39MI19_ARMTA</name>
<dbReference type="RefSeq" id="XP_060321895.1">
    <property type="nucleotide sequence ID" value="XM_060468953.1"/>
</dbReference>
<organism evidence="2 3">
    <name type="scientific">Armillaria tabescens</name>
    <name type="common">Ringless honey mushroom</name>
    <name type="synonym">Agaricus tabescens</name>
    <dbReference type="NCBI Taxonomy" id="1929756"/>
    <lineage>
        <taxon>Eukaryota</taxon>
        <taxon>Fungi</taxon>
        <taxon>Dikarya</taxon>
        <taxon>Basidiomycota</taxon>
        <taxon>Agaricomycotina</taxon>
        <taxon>Agaricomycetes</taxon>
        <taxon>Agaricomycetidae</taxon>
        <taxon>Agaricales</taxon>
        <taxon>Marasmiineae</taxon>
        <taxon>Physalacriaceae</taxon>
        <taxon>Desarmillaria</taxon>
    </lineage>
</organism>
<protein>
    <recommendedName>
        <fullName evidence="1">BTB domain-containing protein</fullName>
    </recommendedName>
</protein>
<dbReference type="Gene3D" id="3.30.710.10">
    <property type="entry name" value="Potassium Channel Kv1.1, Chain A"/>
    <property type="match status" value="1"/>
</dbReference>
<dbReference type="InterPro" id="IPR011333">
    <property type="entry name" value="SKP1/BTB/POZ_sf"/>
</dbReference>
<comment type="caution">
    <text evidence="2">The sequence shown here is derived from an EMBL/GenBank/DDBJ whole genome shotgun (WGS) entry which is preliminary data.</text>
</comment>
<dbReference type="Proteomes" id="UP001175211">
    <property type="component" value="Unassembled WGS sequence"/>
</dbReference>
<evidence type="ECO:0000313" key="2">
    <source>
        <dbReference type="EMBL" id="KAK0435107.1"/>
    </source>
</evidence>
<dbReference type="Pfam" id="PF00651">
    <property type="entry name" value="BTB"/>
    <property type="match status" value="1"/>
</dbReference>
<evidence type="ECO:0000259" key="1">
    <source>
        <dbReference type="PROSITE" id="PS50097"/>
    </source>
</evidence>
<sequence length="296" mass="33736">MAQVTASYPFNDPDHTSDLTLLSSDNVLFHIHISLLAFASEPFFRTALTISQPQGQPVPMVKDSETLDTMLRFCYPGADPSFKSLAELHRIADLMVGKFAMEEVSMRARAQIRKFVNAEPLLVFVVAYTLNWIDEAMEAADIVLNGPLFKYASPEDIPELDILPSPRILYRLFRYYATRRDAVYNASNGYHFDIFDYIEKAPCKTHDILPSHPEDTSMPMKSWFIDYCTKLREELYRHPSLETLCTCDSYAHASALQTAKTCPDCAKGHLHIVFDYYIPTTVHAQIENALSMKFQL</sequence>
<reference evidence="2" key="1">
    <citation type="submission" date="2023-06" db="EMBL/GenBank/DDBJ databases">
        <authorList>
            <consortium name="Lawrence Berkeley National Laboratory"/>
            <person name="Ahrendt S."/>
            <person name="Sahu N."/>
            <person name="Indic B."/>
            <person name="Wong-Bajracharya J."/>
            <person name="Merenyi Z."/>
            <person name="Ke H.-M."/>
            <person name="Monk M."/>
            <person name="Kocsube S."/>
            <person name="Drula E."/>
            <person name="Lipzen A."/>
            <person name="Balint B."/>
            <person name="Henrissat B."/>
            <person name="Andreopoulos B."/>
            <person name="Martin F.M."/>
            <person name="Harder C.B."/>
            <person name="Rigling D."/>
            <person name="Ford K.L."/>
            <person name="Foster G.D."/>
            <person name="Pangilinan J."/>
            <person name="Papanicolaou A."/>
            <person name="Barry K."/>
            <person name="LaButti K."/>
            <person name="Viragh M."/>
            <person name="Koriabine M."/>
            <person name="Yan M."/>
            <person name="Riley R."/>
            <person name="Champramary S."/>
            <person name="Plett K.L."/>
            <person name="Tsai I.J."/>
            <person name="Slot J."/>
            <person name="Sipos G."/>
            <person name="Plett J."/>
            <person name="Nagy L.G."/>
            <person name="Grigoriev I.V."/>
        </authorList>
    </citation>
    <scope>NUCLEOTIDE SEQUENCE</scope>
    <source>
        <strain evidence="2">CCBAS 213</strain>
    </source>
</reference>
<evidence type="ECO:0000313" key="3">
    <source>
        <dbReference type="Proteomes" id="UP001175211"/>
    </source>
</evidence>
<dbReference type="AlphaFoldDB" id="A0AA39MI19"/>
<keyword evidence="3" id="KW-1185">Reference proteome</keyword>
<accession>A0AA39MI19</accession>
<feature type="domain" description="BTB" evidence="1">
    <location>
        <begin position="17"/>
        <end position="77"/>
    </location>
</feature>
<dbReference type="PROSITE" id="PS50097">
    <property type="entry name" value="BTB"/>
    <property type="match status" value="1"/>
</dbReference>
<gene>
    <name evidence="2" type="ORF">EV420DRAFT_1343692</name>
</gene>
<proteinExistence type="predicted"/>
<dbReference type="GeneID" id="85352501"/>
<dbReference type="InterPro" id="IPR000210">
    <property type="entry name" value="BTB/POZ_dom"/>
</dbReference>